<organism evidence="1">
    <name type="scientific">Sinorhizobium medicae</name>
    <dbReference type="NCBI Taxonomy" id="110321"/>
    <lineage>
        <taxon>Bacteria</taxon>
        <taxon>Pseudomonadati</taxon>
        <taxon>Pseudomonadota</taxon>
        <taxon>Alphaproteobacteria</taxon>
        <taxon>Hyphomicrobiales</taxon>
        <taxon>Rhizobiaceae</taxon>
        <taxon>Sinorhizobium/Ensifer group</taxon>
        <taxon>Sinorhizobium</taxon>
    </lineage>
</organism>
<evidence type="ECO:0000313" key="1">
    <source>
        <dbReference type="EMBL" id="VTZ61508.1"/>
    </source>
</evidence>
<dbReference type="AlphaFoldDB" id="A0A508WZW6"/>
<proteinExistence type="predicted"/>
<accession>A0A508WZW6</accession>
<dbReference type="InterPro" id="IPR011727">
    <property type="entry name" value="CHP02117"/>
</dbReference>
<dbReference type="Proteomes" id="UP000507954">
    <property type="component" value="Unassembled WGS sequence"/>
</dbReference>
<protein>
    <submittedName>
        <fullName evidence="1">Putative urease-associated protein</fullName>
    </submittedName>
</protein>
<name>A0A508WZW6_9HYPH</name>
<dbReference type="Pfam" id="PF09601">
    <property type="entry name" value="DUF2459"/>
    <property type="match status" value="1"/>
</dbReference>
<sequence length="223" mass="24676">MKRAFRWFCGSVLFLALAVTGGALIPSPLMPANASADTAGLRRILVLSGPIHTDIAIPLDDDVRTEFGFLRDAGIPLLHPDARWLIFGWGGRSFYLETPTWSELKPLPVLRALSVDLSVLHVDVAGPFVEPQDAITSFDIDDDGFRRLTEYISESFRREGGETVLIPDISYGPNDRFFEANGYFNALLGCNTWTAGALRSSGLRTGIWNPLPETLDFSLRLYN</sequence>
<reference evidence="1" key="1">
    <citation type="submission" date="2019-06" db="EMBL/GenBank/DDBJ databases">
        <authorList>
            <person name="Le Quere A."/>
            <person name="Colella S."/>
        </authorList>
    </citation>
    <scope>NUCLEOTIDE SEQUENCE</scope>
    <source>
        <strain evidence="1">EmedicaeMD41</strain>
    </source>
</reference>
<dbReference type="NCBIfam" id="TIGR02117">
    <property type="entry name" value="chp_urease_rgn"/>
    <property type="match status" value="1"/>
</dbReference>
<dbReference type="RefSeq" id="WP_018207902.1">
    <property type="nucleotide sequence ID" value="NZ_CABFNB010000093.1"/>
</dbReference>
<gene>
    <name evidence="1" type="ORF">EMEDMD4_280035</name>
</gene>
<dbReference type="EMBL" id="CABFNB010000093">
    <property type="protein sequence ID" value="VTZ61508.1"/>
    <property type="molecule type" value="Genomic_DNA"/>
</dbReference>